<organism evidence="1 2">
    <name type="scientific">Neophaeococcomyces mojaviensis</name>
    <dbReference type="NCBI Taxonomy" id="3383035"/>
    <lineage>
        <taxon>Eukaryota</taxon>
        <taxon>Fungi</taxon>
        <taxon>Dikarya</taxon>
        <taxon>Ascomycota</taxon>
        <taxon>Pezizomycotina</taxon>
        <taxon>Eurotiomycetes</taxon>
        <taxon>Chaetothyriomycetidae</taxon>
        <taxon>Chaetothyriales</taxon>
        <taxon>Chaetothyriales incertae sedis</taxon>
        <taxon>Neophaeococcomyces</taxon>
    </lineage>
</organism>
<sequence length="347" mass="37668">MSTQRAILLKEAKTPLVHSEAHPVPEPQAGQVQVKVTVAGLNGHDQKVRDLGIFLGRVGLPAVLANDVVGKVVKVGENVTSFKEGDRVVSQAAFDRGTPQNGLQEYAVFHEQFTARIPDSISDDDAATLPTNIIATLVALFHDLPIPAPWTQEAQSFDYQNATLLIVGGGSVAGRYAVQLAKIAGIGKIVVVGGQEEELKSYGATHVLNRHGGQDVVLERIRSVIGDDLIYAYDVVNFPEGQLMALNALSSHKKGYLARLLPMPVDESRVHGKRAGFELKNVLGISSDHPELCREFWKRLPGYLEQGLIVPFKGEYQITEGLSAETANKLLDSFKDGQALKHAHIHL</sequence>
<comment type="caution">
    <text evidence="1">The sequence shown here is derived from an EMBL/GenBank/DDBJ whole genome shotgun (WGS) entry which is preliminary data.</text>
</comment>
<evidence type="ECO:0000313" key="1">
    <source>
        <dbReference type="EMBL" id="KAJ9659509.1"/>
    </source>
</evidence>
<name>A0ACC3ACS9_9EURO</name>
<proteinExistence type="predicted"/>
<reference evidence="1" key="1">
    <citation type="submission" date="2022-10" db="EMBL/GenBank/DDBJ databases">
        <title>Culturing micro-colonial fungi from biological soil crusts in the Mojave desert and describing Neophaeococcomyces mojavensis, and introducing the new genera and species Taxawa tesnikishii.</title>
        <authorList>
            <person name="Kurbessoian T."/>
            <person name="Stajich J.E."/>
        </authorList>
    </citation>
    <scope>NUCLEOTIDE SEQUENCE</scope>
    <source>
        <strain evidence="1">JES_112</strain>
    </source>
</reference>
<accession>A0ACC3ACS9</accession>
<dbReference type="Proteomes" id="UP001172386">
    <property type="component" value="Unassembled WGS sequence"/>
</dbReference>
<protein>
    <submittedName>
        <fullName evidence="1">Uncharacterized protein</fullName>
    </submittedName>
</protein>
<gene>
    <name evidence="1" type="ORF">H2198_003084</name>
</gene>
<keyword evidence="2" id="KW-1185">Reference proteome</keyword>
<dbReference type="EMBL" id="JAPDRQ010000039">
    <property type="protein sequence ID" value="KAJ9659509.1"/>
    <property type="molecule type" value="Genomic_DNA"/>
</dbReference>
<evidence type="ECO:0000313" key="2">
    <source>
        <dbReference type="Proteomes" id="UP001172386"/>
    </source>
</evidence>